<evidence type="ECO:0000259" key="6">
    <source>
        <dbReference type="Pfam" id="PF08281"/>
    </source>
</evidence>
<dbReference type="Gene3D" id="1.10.1740.10">
    <property type="match status" value="1"/>
</dbReference>
<dbReference type="InterPro" id="IPR013325">
    <property type="entry name" value="RNA_pol_sigma_r2"/>
</dbReference>
<dbReference type="GO" id="GO:0006352">
    <property type="term" value="P:DNA-templated transcription initiation"/>
    <property type="evidence" value="ECO:0007669"/>
    <property type="project" value="InterPro"/>
</dbReference>
<evidence type="ECO:0000313" key="7">
    <source>
        <dbReference type="EMBL" id="KKM07339.1"/>
    </source>
</evidence>
<protein>
    <submittedName>
        <fullName evidence="7">Uncharacterized protein</fullName>
    </submittedName>
</protein>
<sequence length="164" mass="19239">MSQHSIEHLYRDHHSWLHRWLRSRLGCDHSAADVAHDTYIKVLTGSIPQDDQPRRYLTRIAKSLVIDLFRRRQIEQVYIETIQQLPEHYAPSTETQHIVIETLLEIDHMLQSLPDNVRQAFLMRKLDGHSYQVIADTLEVSLSSVEKYVAKALTACYLYQLDMN</sequence>
<dbReference type="InterPro" id="IPR014284">
    <property type="entry name" value="RNA_pol_sigma-70_dom"/>
</dbReference>
<evidence type="ECO:0000256" key="4">
    <source>
        <dbReference type="ARBA" id="ARBA00023163"/>
    </source>
</evidence>
<comment type="caution">
    <text evidence="7">The sequence shown here is derived from an EMBL/GenBank/DDBJ whole genome shotgun (WGS) entry which is preliminary data.</text>
</comment>
<dbReference type="SUPFAM" id="SSF88659">
    <property type="entry name" value="Sigma3 and sigma4 domains of RNA polymerase sigma factors"/>
    <property type="match status" value="1"/>
</dbReference>
<proteinExistence type="inferred from homology"/>
<dbReference type="EMBL" id="LAZR01015794">
    <property type="protein sequence ID" value="KKM07339.1"/>
    <property type="molecule type" value="Genomic_DNA"/>
</dbReference>
<keyword evidence="2" id="KW-0805">Transcription regulation</keyword>
<dbReference type="PANTHER" id="PTHR43133:SF63">
    <property type="entry name" value="RNA POLYMERASE SIGMA FACTOR FECI-RELATED"/>
    <property type="match status" value="1"/>
</dbReference>
<dbReference type="Gene3D" id="1.10.10.10">
    <property type="entry name" value="Winged helix-like DNA-binding domain superfamily/Winged helix DNA-binding domain"/>
    <property type="match status" value="1"/>
</dbReference>
<dbReference type="InterPro" id="IPR013324">
    <property type="entry name" value="RNA_pol_sigma_r3/r4-like"/>
</dbReference>
<dbReference type="GO" id="GO:0016987">
    <property type="term" value="F:sigma factor activity"/>
    <property type="evidence" value="ECO:0007669"/>
    <property type="project" value="UniProtKB-KW"/>
</dbReference>
<evidence type="ECO:0000256" key="3">
    <source>
        <dbReference type="ARBA" id="ARBA00023082"/>
    </source>
</evidence>
<dbReference type="InterPro" id="IPR039425">
    <property type="entry name" value="RNA_pol_sigma-70-like"/>
</dbReference>
<accession>A0A0F9H8A3</accession>
<dbReference type="CDD" id="cd06171">
    <property type="entry name" value="Sigma70_r4"/>
    <property type="match status" value="1"/>
</dbReference>
<feature type="domain" description="RNA polymerase sigma-70 region 2" evidence="5">
    <location>
        <begin position="9"/>
        <end position="73"/>
    </location>
</feature>
<dbReference type="PANTHER" id="PTHR43133">
    <property type="entry name" value="RNA POLYMERASE ECF-TYPE SIGMA FACTO"/>
    <property type="match status" value="1"/>
</dbReference>
<dbReference type="InterPro" id="IPR013249">
    <property type="entry name" value="RNA_pol_sigma70_r4_t2"/>
</dbReference>
<dbReference type="SUPFAM" id="SSF88946">
    <property type="entry name" value="Sigma2 domain of RNA polymerase sigma factors"/>
    <property type="match status" value="1"/>
</dbReference>
<evidence type="ECO:0000256" key="2">
    <source>
        <dbReference type="ARBA" id="ARBA00023015"/>
    </source>
</evidence>
<keyword evidence="3" id="KW-0731">Sigma factor</keyword>
<evidence type="ECO:0000259" key="5">
    <source>
        <dbReference type="Pfam" id="PF04542"/>
    </source>
</evidence>
<name>A0A0F9H8A3_9ZZZZ</name>
<dbReference type="GO" id="GO:0003677">
    <property type="term" value="F:DNA binding"/>
    <property type="evidence" value="ECO:0007669"/>
    <property type="project" value="InterPro"/>
</dbReference>
<dbReference type="Pfam" id="PF08281">
    <property type="entry name" value="Sigma70_r4_2"/>
    <property type="match status" value="1"/>
</dbReference>
<gene>
    <name evidence="7" type="ORF">LCGC14_1734920</name>
</gene>
<dbReference type="Pfam" id="PF04542">
    <property type="entry name" value="Sigma70_r2"/>
    <property type="match status" value="1"/>
</dbReference>
<evidence type="ECO:0000256" key="1">
    <source>
        <dbReference type="ARBA" id="ARBA00010641"/>
    </source>
</evidence>
<comment type="similarity">
    <text evidence="1">Belongs to the sigma-70 factor family. ECF subfamily.</text>
</comment>
<dbReference type="InterPro" id="IPR007627">
    <property type="entry name" value="RNA_pol_sigma70_r2"/>
</dbReference>
<keyword evidence="4" id="KW-0804">Transcription</keyword>
<feature type="domain" description="RNA polymerase sigma factor 70 region 4 type 2" evidence="6">
    <location>
        <begin position="104"/>
        <end position="156"/>
    </location>
</feature>
<dbReference type="AlphaFoldDB" id="A0A0F9H8A3"/>
<organism evidence="7">
    <name type="scientific">marine sediment metagenome</name>
    <dbReference type="NCBI Taxonomy" id="412755"/>
    <lineage>
        <taxon>unclassified sequences</taxon>
        <taxon>metagenomes</taxon>
        <taxon>ecological metagenomes</taxon>
    </lineage>
</organism>
<reference evidence="7" key="1">
    <citation type="journal article" date="2015" name="Nature">
        <title>Complex archaea that bridge the gap between prokaryotes and eukaryotes.</title>
        <authorList>
            <person name="Spang A."/>
            <person name="Saw J.H."/>
            <person name="Jorgensen S.L."/>
            <person name="Zaremba-Niedzwiedzka K."/>
            <person name="Martijn J."/>
            <person name="Lind A.E."/>
            <person name="van Eijk R."/>
            <person name="Schleper C."/>
            <person name="Guy L."/>
            <person name="Ettema T.J."/>
        </authorList>
    </citation>
    <scope>NUCLEOTIDE SEQUENCE</scope>
</reference>
<dbReference type="InterPro" id="IPR036388">
    <property type="entry name" value="WH-like_DNA-bd_sf"/>
</dbReference>
<dbReference type="NCBIfam" id="TIGR02937">
    <property type="entry name" value="sigma70-ECF"/>
    <property type="match status" value="1"/>
</dbReference>